<comment type="caution">
    <text evidence="1">The sequence shown here is derived from an EMBL/GenBank/DDBJ whole genome shotgun (WGS) entry which is preliminary data.</text>
</comment>
<dbReference type="AlphaFoldDB" id="A0A4S2JNH6"/>
<dbReference type="Proteomes" id="UP000310200">
    <property type="component" value="Unassembled WGS sequence"/>
</dbReference>
<evidence type="ECO:0000313" key="1">
    <source>
        <dbReference type="EMBL" id="TGZ36159.1"/>
    </source>
</evidence>
<keyword evidence="2" id="KW-1185">Reference proteome</keyword>
<dbReference type="EMBL" id="QBLH01003688">
    <property type="protein sequence ID" value="TGZ36159.1"/>
    <property type="molecule type" value="Genomic_DNA"/>
</dbReference>
<proteinExistence type="predicted"/>
<accession>A0A4S2JNH6</accession>
<evidence type="ECO:0000313" key="2">
    <source>
        <dbReference type="Proteomes" id="UP000310200"/>
    </source>
</evidence>
<reference evidence="1 2" key="1">
    <citation type="journal article" date="2019" name="Philos. Trans. R. Soc. Lond., B, Biol. Sci.">
        <title>Ant behaviour and brain gene expression of defending hosts depend on the ecological success of the intruding social parasite.</title>
        <authorList>
            <person name="Kaur R."/>
            <person name="Stoldt M."/>
            <person name="Jongepier E."/>
            <person name="Feldmeyer B."/>
            <person name="Menzel F."/>
            <person name="Bornberg-Bauer E."/>
            <person name="Foitzik S."/>
        </authorList>
    </citation>
    <scope>NUCLEOTIDE SEQUENCE [LARGE SCALE GENOMIC DNA]</scope>
    <source>
        <tissue evidence="1">Whole body</tissue>
    </source>
</reference>
<organism evidence="1 2">
    <name type="scientific">Temnothorax longispinosus</name>
    <dbReference type="NCBI Taxonomy" id="300112"/>
    <lineage>
        <taxon>Eukaryota</taxon>
        <taxon>Metazoa</taxon>
        <taxon>Ecdysozoa</taxon>
        <taxon>Arthropoda</taxon>
        <taxon>Hexapoda</taxon>
        <taxon>Insecta</taxon>
        <taxon>Pterygota</taxon>
        <taxon>Neoptera</taxon>
        <taxon>Endopterygota</taxon>
        <taxon>Hymenoptera</taxon>
        <taxon>Apocrita</taxon>
        <taxon>Aculeata</taxon>
        <taxon>Formicoidea</taxon>
        <taxon>Formicidae</taxon>
        <taxon>Myrmicinae</taxon>
        <taxon>Temnothorax</taxon>
    </lineage>
</organism>
<protein>
    <submittedName>
        <fullName evidence="1">Uncharacterized protein</fullName>
    </submittedName>
</protein>
<gene>
    <name evidence="1" type="ORF">DBV15_07238</name>
</gene>
<name>A0A4S2JNH6_9HYME</name>
<sequence>MIAQVISGYRALDHIPVFLVLTFCIIADGVHPINAAAAAAAGRSTSNDGGLSARSNTARTCHTLLTYATDRTPTI</sequence>